<accession>A0A1J5TLZ5</accession>
<gene>
    <name evidence="3" type="ORF">BD935_00100</name>
</gene>
<evidence type="ECO:0000256" key="1">
    <source>
        <dbReference type="PROSITE-ProRule" id="PRU00409"/>
    </source>
</evidence>
<dbReference type="Proteomes" id="UP000183080">
    <property type="component" value="Unassembled WGS sequence"/>
</dbReference>
<dbReference type="PROSITE" id="PS50975">
    <property type="entry name" value="ATP_GRASP"/>
    <property type="match status" value="1"/>
</dbReference>
<evidence type="ECO:0000313" key="4">
    <source>
        <dbReference type="Proteomes" id="UP000183080"/>
    </source>
</evidence>
<organism evidence="3 4">
    <name type="scientific">Marine Group III euryarchaeote CG-Epi1</name>
    <dbReference type="NCBI Taxonomy" id="1888995"/>
    <lineage>
        <taxon>Archaea</taxon>
        <taxon>Methanobacteriati</taxon>
        <taxon>Thermoplasmatota</taxon>
        <taxon>Thermoplasmata</taxon>
        <taxon>Candidatus Thermoprofundales</taxon>
    </lineage>
</organism>
<keyword evidence="1" id="KW-0067">ATP-binding</keyword>
<dbReference type="Pfam" id="PF02655">
    <property type="entry name" value="ATP-grasp_3"/>
    <property type="match status" value="1"/>
</dbReference>
<dbReference type="GO" id="GO:0005524">
    <property type="term" value="F:ATP binding"/>
    <property type="evidence" value="ECO:0007669"/>
    <property type="project" value="UniProtKB-UniRule"/>
</dbReference>
<dbReference type="EMBL" id="MIZA01000001">
    <property type="protein sequence ID" value="OIR21171.1"/>
    <property type="molecule type" value="Genomic_DNA"/>
</dbReference>
<protein>
    <recommendedName>
        <fullName evidence="2">ATP-grasp domain-containing protein</fullName>
    </recommendedName>
</protein>
<feature type="domain" description="ATP-grasp" evidence="2">
    <location>
        <begin position="118"/>
        <end position="304"/>
    </location>
</feature>
<proteinExistence type="predicted"/>
<dbReference type="InterPro" id="IPR013815">
    <property type="entry name" value="ATP_grasp_subdomain_1"/>
</dbReference>
<keyword evidence="1" id="KW-0547">Nucleotide-binding</keyword>
<evidence type="ECO:0000313" key="3">
    <source>
        <dbReference type="EMBL" id="OIR21171.1"/>
    </source>
</evidence>
<name>A0A1J5TLZ5_9ARCH</name>
<dbReference type="Gene3D" id="3.30.470.20">
    <property type="entry name" value="ATP-grasp fold, B domain"/>
    <property type="match status" value="1"/>
</dbReference>
<dbReference type="GO" id="GO:0046872">
    <property type="term" value="F:metal ion binding"/>
    <property type="evidence" value="ECO:0007669"/>
    <property type="project" value="InterPro"/>
</dbReference>
<dbReference type="STRING" id="1888995.BD935_00100"/>
<reference evidence="3 4" key="1">
    <citation type="submission" date="2016-08" db="EMBL/GenBank/DDBJ databases">
        <title>New Insights into Marine Group III Euryarchaeota, from dark to light.</title>
        <authorList>
            <person name="Haro-Moreno J.M."/>
            <person name="Rodriguez-Valera F."/>
            <person name="Lopez-Garcia P."/>
            <person name="Moreira D."/>
            <person name="Martin-Cuadrado A.B."/>
        </authorList>
    </citation>
    <scope>NUCLEOTIDE SEQUENCE [LARGE SCALE GENOMIC DNA]</scope>
    <source>
        <strain evidence="3">CG-Epi1</strain>
    </source>
</reference>
<evidence type="ECO:0000259" key="2">
    <source>
        <dbReference type="PROSITE" id="PS50975"/>
    </source>
</evidence>
<sequence>MEVLLTGTESAKGIVAARALGTQGINFITSSHKKNTPASYSKYSSGHVVYSDPLAEPVKFINDLISIIKNNNIKVLMPLHSRETKIISKNKKILEEVVSIPLVDYKKFSLVDNKRSLNQIATKLNLRTPKTIFPKNLGDLKNLDLKFPLVIKIQEGQGNKGLSYANNYEELHHNFESTIKKHNLKIENYPIVQEYIEGKGLGTSVLYSNGKMQAFLSHLRLRENPPSGGPSTFRVSLRNKKAEKISKKLMDYIGWHGIAMLEFKLDNQTNEPYLIEVNPRFWGSMYQPIASGLNFPYWLYLISQNKSLNFKKEVALGIKTRFLALDIISFLAHFRYNNDKLRFLKSYLSFKDTRFDLESFQDFRPIFLYYIECLRKLNL</sequence>
<dbReference type="SUPFAM" id="SSF56059">
    <property type="entry name" value="Glutathione synthetase ATP-binding domain-like"/>
    <property type="match status" value="1"/>
</dbReference>
<dbReference type="Gene3D" id="3.30.1490.20">
    <property type="entry name" value="ATP-grasp fold, A domain"/>
    <property type="match status" value="1"/>
</dbReference>
<dbReference type="InterPro" id="IPR011761">
    <property type="entry name" value="ATP-grasp"/>
</dbReference>
<dbReference type="AlphaFoldDB" id="A0A1J5TLZ5"/>
<dbReference type="InterPro" id="IPR003806">
    <property type="entry name" value="ATP-grasp_PylC-type"/>
</dbReference>
<dbReference type="Gene3D" id="3.40.50.20">
    <property type="match status" value="1"/>
</dbReference>
<comment type="caution">
    <text evidence="3">The sequence shown here is derived from an EMBL/GenBank/DDBJ whole genome shotgun (WGS) entry which is preliminary data.</text>
</comment>